<reference evidence="3 4" key="1">
    <citation type="submission" date="2022-06" db="EMBL/GenBank/DDBJ databases">
        <title>Staphylococcus hominis ShoR14 genome sequence.</title>
        <authorList>
            <person name="Yeo C.C."/>
            <person name="Chew C.H."/>
            <person name="Che Hamzah A.M."/>
            <person name="Al-Trad E.I."/>
        </authorList>
    </citation>
    <scope>NUCLEOTIDE SEQUENCE [LARGE SCALE GENOMIC DNA]</scope>
    <source>
        <strain evidence="3 4">ShoR14</strain>
    </source>
</reference>
<dbReference type="InterPro" id="IPR027417">
    <property type="entry name" value="P-loop_NTPase"/>
</dbReference>
<evidence type="ECO:0000313" key="4">
    <source>
        <dbReference type="Proteomes" id="UP000665944"/>
    </source>
</evidence>
<dbReference type="RefSeq" id="WP_209244539.1">
    <property type="nucleotide sequence ID" value="NZ_JAGHKT020000031.1"/>
</dbReference>
<evidence type="ECO:0000256" key="1">
    <source>
        <dbReference type="SAM" id="MobiDB-lite"/>
    </source>
</evidence>
<dbReference type="EMBL" id="JAGHKT020000031">
    <property type="protein sequence ID" value="MCM5673365.1"/>
    <property type="molecule type" value="Genomic_DNA"/>
</dbReference>
<evidence type="ECO:0000313" key="3">
    <source>
        <dbReference type="EMBL" id="MCM5673365.1"/>
    </source>
</evidence>
<dbReference type="GO" id="GO:0005829">
    <property type="term" value="C:cytosol"/>
    <property type="evidence" value="ECO:0007669"/>
    <property type="project" value="TreeGrafter"/>
</dbReference>
<dbReference type="PANTHER" id="PTHR30153:SF2">
    <property type="entry name" value="REPLICATIVE DNA HELICASE"/>
    <property type="match status" value="1"/>
</dbReference>
<feature type="compositionally biased region" description="Polar residues" evidence="1">
    <location>
        <begin position="333"/>
        <end position="346"/>
    </location>
</feature>
<comment type="caution">
    <text evidence="3">The sequence shown here is derived from an EMBL/GenBank/DDBJ whole genome shotgun (WGS) entry which is preliminary data.</text>
</comment>
<proteinExistence type="predicted"/>
<feature type="region of interest" description="Disordered" evidence="1">
    <location>
        <begin position="323"/>
        <end position="356"/>
    </location>
</feature>
<dbReference type="GO" id="GO:0005524">
    <property type="term" value="F:ATP binding"/>
    <property type="evidence" value="ECO:0007669"/>
    <property type="project" value="InterPro"/>
</dbReference>
<name>A0A8X8KIT5_STAHO</name>
<dbReference type="GO" id="GO:0006260">
    <property type="term" value="P:DNA replication"/>
    <property type="evidence" value="ECO:0007669"/>
    <property type="project" value="InterPro"/>
</dbReference>
<dbReference type="Proteomes" id="UP000665944">
    <property type="component" value="Unassembled WGS sequence"/>
</dbReference>
<dbReference type="PANTHER" id="PTHR30153">
    <property type="entry name" value="REPLICATIVE DNA HELICASE DNAB"/>
    <property type="match status" value="1"/>
</dbReference>
<feature type="compositionally biased region" description="Basic and acidic residues" evidence="1">
    <location>
        <begin position="347"/>
        <end position="356"/>
    </location>
</feature>
<accession>A0A8X8KIT5</accession>
<dbReference type="Pfam" id="PF03796">
    <property type="entry name" value="DnaB_C"/>
    <property type="match status" value="1"/>
</dbReference>
<gene>
    <name evidence="3" type="ORF">J7T32_011580</name>
</gene>
<feature type="domain" description="SF4 helicase" evidence="2">
    <location>
        <begin position="380"/>
        <end position="672"/>
    </location>
</feature>
<organism evidence="3 4">
    <name type="scientific">Staphylococcus hominis</name>
    <dbReference type="NCBI Taxonomy" id="1290"/>
    <lineage>
        <taxon>Bacteria</taxon>
        <taxon>Bacillati</taxon>
        <taxon>Bacillota</taxon>
        <taxon>Bacilli</taxon>
        <taxon>Bacillales</taxon>
        <taxon>Staphylococcaceae</taxon>
        <taxon>Staphylococcus</taxon>
    </lineage>
</organism>
<dbReference type="AlphaFoldDB" id="A0A8X8KIT5"/>
<dbReference type="Gene3D" id="3.40.50.300">
    <property type="entry name" value="P-loop containing nucleotide triphosphate hydrolases"/>
    <property type="match status" value="1"/>
</dbReference>
<keyword evidence="4" id="KW-1185">Reference proteome</keyword>
<dbReference type="PROSITE" id="PS51199">
    <property type="entry name" value="SF4_HELICASE"/>
    <property type="match status" value="1"/>
</dbReference>
<evidence type="ECO:0000259" key="2">
    <source>
        <dbReference type="PROSITE" id="PS51199"/>
    </source>
</evidence>
<sequence length="684" mass="77813">MALYKDDEIKKVNFDAIPQEMKDIPQWFMWKAIDTGRSDGKLSKYPTDINGNKITWNDTDELYTFSEVRNAYESSNQFDGISFNVAGSGLIIIDIDLENDENGQPTLTEKEKPFLNAGYVENSVSGHGYHVVLKGDLPTSLQNSKNIYDEHNNKLEVFYKTGFIAVTGDVYENHSLIDNVEISEQFINYLSKNYKDKNADSPTSHLEAYTEQATNLGSFIPPKVNTSEALNLWINTGGKTLKTRNVDKMALWRREDEAMQKYGNDKSEASFAIVYELAYFMWDNPVGLHSLIVNNRFWNEQDNYMINNAKRLKHDIQKAINERKRSGKLYQRPASQSIGKQVASNKVESEEEKRHKSMLEQYKGANAKDNINDFIDGINNKANTPPTSTGFPLFDEVLSGGMREGLTVIGAISSLGKTTMAQQIADNVAQSGRDVLFISLEMARSELMSKSISRETLLEVLENDGDIRNAKTSIGITDASKHKNYSKDEKKLINTAIERYNEYAGHIYIVEAFGQIGFQDVRELVKIHHEKTGQAPVVVIDYLQIMKPDDPRATDKSNTDKAVNGLKQISRDFKTTIIAISSLNRESYNRPMSLTAFKESGAIEYSSDVLIGLDFTKMLDNANEMDFEEEKDKVPRNITLTILKNRNGRTGKRINYLYDPRFNYFEEDDYYKKPEKKKSKKKVI</sequence>
<protein>
    <recommendedName>
        <fullName evidence="2">SF4 helicase domain-containing protein</fullName>
    </recommendedName>
</protein>
<dbReference type="GO" id="GO:0003678">
    <property type="term" value="F:DNA helicase activity"/>
    <property type="evidence" value="ECO:0007669"/>
    <property type="project" value="InterPro"/>
</dbReference>
<dbReference type="InterPro" id="IPR007694">
    <property type="entry name" value="DNA_helicase_DnaB-like_C"/>
</dbReference>
<dbReference type="SUPFAM" id="SSF52540">
    <property type="entry name" value="P-loop containing nucleoside triphosphate hydrolases"/>
    <property type="match status" value="1"/>
</dbReference>